<evidence type="ECO:0000256" key="1">
    <source>
        <dbReference type="SAM" id="MobiDB-lite"/>
    </source>
</evidence>
<name>A0A285J9V3_9ACTN</name>
<protein>
    <submittedName>
        <fullName evidence="2">Uncharacterized protein</fullName>
    </submittedName>
</protein>
<dbReference type="OrthoDB" id="5328543at2"/>
<gene>
    <name evidence="2" type="ORF">SAMN05421748_11843</name>
</gene>
<evidence type="ECO:0000313" key="3">
    <source>
        <dbReference type="Proteomes" id="UP000219612"/>
    </source>
</evidence>
<reference evidence="2 3" key="1">
    <citation type="submission" date="2017-09" db="EMBL/GenBank/DDBJ databases">
        <authorList>
            <person name="Ehlers B."/>
            <person name="Leendertz F.H."/>
        </authorList>
    </citation>
    <scope>NUCLEOTIDE SEQUENCE [LARGE SCALE GENOMIC DNA]</scope>
    <source>
        <strain evidence="2 3">CGMCC 4.6857</strain>
    </source>
</reference>
<evidence type="ECO:0000313" key="2">
    <source>
        <dbReference type="EMBL" id="SNY57014.1"/>
    </source>
</evidence>
<dbReference type="Proteomes" id="UP000219612">
    <property type="component" value="Unassembled WGS sequence"/>
</dbReference>
<proteinExistence type="predicted"/>
<dbReference type="EMBL" id="OBDY01000018">
    <property type="protein sequence ID" value="SNY57014.1"/>
    <property type="molecule type" value="Genomic_DNA"/>
</dbReference>
<keyword evidence="3" id="KW-1185">Reference proteome</keyword>
<sequence length="195" mass="21678">MTRAERARSLKGLAVVDGYRFPAGVRHRFTAEHGDLDTAGVALVEDATRQWFRLAVRRPRARLSMPSVAVGDLWHEMTLDTRGYAEFCEATLGYFLPCAPEQARTHLAETFHLAQRDESCGPETLPLLFRVDQQLKIKNGHHYLADCGGRGVCHELPGAICLRHVAGTENPKRWRPNPRRDSPVVDDPTIGGGGN</sequence>
<dbReference type="AlphaFoldDB" id="A0A285J9V3"/>
<organism evidence="2 3">
    <name type="scientific">Paractinoplanes atraurantiacus</name>
    <dbReference type="NCBI Taxonomy" id="1036182"/>
    <lineage>
        <taxon>Bacteria</taxon>
        <taxon>Bacillati</taxon>
        <taxon>Actinomycetota</taxon>
        <taxon>Actinomycetes</taxon>
        <taxon>Micromonosporales</taxon>
        <taxon>Micromonosporaceae</taxon>
        <taxon>Paractinoplanes</taxon>
    </lineage>
</organism>
<feature type="region of interest" description="Disordered" evidence="1">
    <location>
        <begin position="171"/>
        <end position="195"/>
    </location>
</feature>
<dbReference type="RefSeq" id="WP_097324940.1">
    <property type="nucleotide sequence ID" value="NZ_OBDY01000018.1"/>
</dbReference>
<accession>A0A285J9V3</accession>